<sequence>MNTQVVVTADGSHSILNTDIGQHYHSIYGAIQESERVFIELGLTYAFTLFEGPIRVFEMGFGTGLNALMTTREAMRLHHPIDYVAVEAYPIDPTAGKSLNYDGQLTTFWLDDLHDAPWGIQTPITPYFTLTKYRTPIQALPNVGPFHVIYYDAFAPEGQPELWTTEIFEQMASMLRPGGILTTYCSKSAVQRNLRDAGFLVEKHTGPARKREVIRAIRL</sequence>
<dbReference type="AlphaFoldDB" id="I0KGN0"/>
<dbReference type="KEGG" id="fae:FAES_5284"/>
<dbReference type="InterPro" id="IPR047785">
    <property type="entry name" value="tRNA_MNMC2"/>
</dbReference>
<dbReference type="EMBL" id="HE796683">
    <property type="protein sequence ID" value="CCH03283.1"/>
    <property type="molecule type" value="Genomic_DNA"/>
</dbReference>
<organism evidence="2 3">
    <name type="scientific">Fibrella aestuarina BUZ 2</name>
    <dbReference type="NCBI Taxonomy" id="1166018"/>
    <lineage>
        <taxon>Bacteria</taxon>
        <taxon>Pseudomonadati</taxon>
        <taxon>Bacteroidota</taxon>
        <taxon>Cytophagia</taxon>
        <taxon>Cytophagales</taxon>
        <taxon>Spirosomataceae</taxon>
        <taxon>Fibrella</taxon>
    </lineage>
</organism>
<dbReference type="RefSeq" id="WP_015334382.1">
    <property type="nucleotide sequence ID" value="NC_020054.1"/>
</dbReference>
<name>I0KGN0_9BACT</name>
<dbReference type="InterPro" id="IPR029063">
    <property type="entry name" value="SAM-dependent_MTases_sf"/>
</dbReference>
<dbReference type="Gene3D" id="3.40.50.150">
    <property type="entry name" value="Vaccinia Virus protein VP39"/>
    <property type="match status" value="1"/>
</dbReference>
<feature type="domain" description="MnmC-like methyltransferase" evidence="1">
    <location>
        <begin position="144"/>
        <end position="217"/>
    </location>
</feature>
<dbReference type="Proteomes" id="UP000011058">
    <property type="component" value="Chromosome"/>
</dbReference>
<dbReference type="STRING" id="1166018.FAES_5284"/>
<evidence type="ECO:0000313" key="3">
    <source>
        <dbReference type="Proteomes" id="UP000011058"/>
    </source>
</evidence>
<dbReference type="Pfam" id="PF05430">
    <property type="entry name" value="Methyltransf_30"/>
    <property type="match status" value="1"/>
</dbReference>
<dbReference type="PANTHER" id="PTHR39963">
    <property type="entry name" value="SLL0983 PROTEIN"/>
    <property type="match status" value="1"/>
</dbReference>
<evidence type="ECO:0000313" key="2">
    <source>
        <dbReference type="EMBL" id="CCH03283.1"/>
    </source>
</evidence>
<proteinExistence type="predicted"/>
<dbReference type="HOGENOM" id="CLU_061971_1_0_10"/>
<dbReference type="GO" id="GO:0016645">
    <property type="term" value="F:oxidoreductase activity, acting on the CH-NH group of donors"/>
    <property type="evidence" value="ECO:0007669"/>
    <property type="project" value="InterPro"/>
</dbReference>
<dbReference type="NCBIfam" id="NF033855">
    <property type="entry name" value="tRNA_MNMC2"/>
    <property type="match status" value="1"/>
</dbReference>
<keyword evidence="3" id="KW-1185">Reference proteome</keyword>
<evidence type="ECO:0000259" key="1">
    <source>
        <dbReference type="Pfam" id="PF05430"/>
    </source>
</evidence>
<gene>
    <name evidence="2" type="ORF">FAES_5284</name>
</gene>
<dbReference type="eggNOG" id="COG4121">
    <property type="taxonomic scope" value="Bacteria"/>
</dbReference>
<dbReference type="OrthoDB" id="9786494at2"/>
<dbReference type="GO" id="GO:0004808">
    <property type="term" value="F:tRNA (5-methylaminomethyl-2-thiouridylate)(34)-methyltransferase activity"/>
    <property type="evidence" value="ECO:0007669"/>
    <property type="project" value="InterPro"/>
</dbReference>
<dbReference type="PANTHER" id="PTHR39963:SF1">
    <property type="entry name" value="MNMC-LIKE METHYLTRANSFERASE DOMAIN-CONTAINING PROTEIN"/>
    <property type="match status" value="1"/>
</dbReference>
<dbReference type="InterPro" id="IPR008471">
    <property type="entry name" value="MnmC-like_methylTransf"/>
</dbReference>
<protein>
    <submittedName>
        <fullName evidence="2">tRNA 5-methylaminomethyl-2-thiouridine biosynthesis bifunctional protein mnmC tRNA mnm(5)s(2)U biosynthesis bifunctional protein</fullName>
    </submittedName>
</protein>
<accession>I0KGN0</accession>
<reference evidence="2 3" key="1">
    <citation type="journal article" date="2012" name="J. Bacteriol.">
        <title>Genome Sequence of Fibrella aestuarina BUZ 2T, a Filamentous Marine Bacterium.</title>
        <authorList>
            <person name="Filippini M."/>
            <person name="Qi W."/>
            <person name="Blom J."/>
            <person name="Goesmann A."/>
            <person name="Smits T.H."/>
            <person name="Bagheri H.C."/>
        </authorList>
    </citation>
    <scope>NUCLEOTIDE SEQUENCE [LARGE SCALE GENOMIC DNA]</scope>
    <source>
        <strain evidence="3">BUZ 2T</strain>
    </source>
</reference>
<dbReference type="SUPFAM" id="SSF53335">
    <property type="entry name" value="S-adenosyl-L-methionine-dependent methyltransferases"/>
    <property type="match status" value="1"/>
</dbReference>